<dbReference type="FunFam" id="1.20.1160.11:FF:000002">
    <property type="entry name" value="Paired amphipathic helix protein SIN3"/>
    <property type="match status" value="1"/>
</dbReference>
<evidence type="ECO:0000256" key="7">
    <source>
        <dbReference type="PROSITE-ProRule" id="PRU00810"/>
    </source>
</evidence>
<evidence type="ECO:0000313" key="11">
    <source>
        <dbReference type="Proteomes" id="UP000233551"/>
    </source>
</evidence>
<evidence type="ECO:0000313" key="10">
    <source>
        <dbReference type="EMBL" id="PKI77775.1"/>
    </source>
</evidence>
<protein>
    <recommendedName>
        <fullName evidence="9">Histone deacetylase interacting domain-containing protein</fullName>
    </recommendedName>
</protein>
<dbReference type="InterPro" id="IPR039774">
    <property type="entry name" value="Sin3-like"/>
</dbReference>
<sequence length="1180" mass="135436">MFQDQREKYDMFLEVMKDFKAQRTDTAGVIARVKELFKGHNNLILGFNTFLPKGYEITVDEDEAPTKKTVEFDEAISFVNKIKKRFQNDEHIYKAFLDILNMYRKEHKDINEVYNEVAALFDDHPDLLEEFTRFLPENSPTTVAHNVPSNRNLFQRPGERNSAKLAARPLHVDKHRNRPHRTTGSHTDRDISVDRPDIDDDKALLKVQKDQRKHLEKDINRNKRTVEVDDRESEHDNRDFNSPRVHEKRKHTRKVEGFRTSSNYPFNDDKDALKGMYNEGFMFCEKVKERLCSAEDYQAFLKLLNIYSNGIIKRNDLQNLVTDLLGKHPDLMNEFNEFLERCENIDGFLAGVMSKKSLSHDSHSHKPTKVEHKLEAEGKKDTIRSEYLLKSIQELDLSDCQRCTPSYRLLPDDYPIPSASQRSELGAQVLNDHWVSVTSGSEDYSFKHMRRNQYEESLFRCEDDRFELDMLIESVSSTAKHVEELLNSISENKNNLESPLQVENHFSALNLRCIERLYGDHGLDVMDILRRNPNVALPVILTRLKQKQEEWTKCRSDFNKVWADVYAKNHYKSLDHRSFYFKQQDSKNLSTKTLVAEIKELKEKHQKEDDLLQAIASGNRPNHVAHLEFSYLDEGIHEDLYKIFQYSCEEVCSTKEQLNKVMRLWTTFLEPMLGIPSRSHGKGIVEVGKTSRGMANSSAFVGRGESRVSPDANINPKQLKFEKDKGENQSPVLTNGDVSVKDKSCMESERACKDVSSSNVHFPEKEPKGFRVTPSSSSIPPGEGKESKVNANNEVNLLSNLSWDTLLKHKNEFDGRNDYSAEPPKSEKEEGELSPTGGGGGNGAEADDEDSENNVSQRGGEVSGSDECSHEEDNEEEEDEEADHDEADTKAESEGEHDAHCGAENGIMLPVSERFLSSVKPLSKRVQADQLDERRDSSRIFYANDDFYVLFRLHQALYERILSAKTNSACTEKQRTSEETGSPDPYNRFMTALYNLLDGSIDNAKFEDECRAIIGNQSFNSLRPMTWIISFFSCMNTRKASLDPPGLSIQLMDNASEKPEVFAVSIEPNFGAYLFNDFLLAVPSRKEPRDVYLQRNKWKYSRMDENSATCAALDGIQLFNGLECKIACISSKISYVLDTEDFFFRPRSKRRGILREKYSSRKLDRVQRFHRFLSAAVVAV</sequence>
<dbReference type="InterPro" id="IPR003822">
    <property type="entry name" value="PAH"/>
</dbReference>
<evidence type="ECO:0000256" key="5">
    <source>
        <dbReference type="ARBA" id="ARBA00023163"/>
    </source>
</evidence>
<keyword evidence="11" id="KW-1185">Reference proteome</keyword>
<comment type="subcellular location">
    <subcellularLocation>
        <location evidence="1 7">Nucleus</location>
    </subcellularLocation>
</comment>
<feature type="compositionally biased region" description="Basic and acidic residues" evidence="8">
    <location>
        <begin position="226"/>
        <end position="245"/>
    </location>
</feature>
<keyword evidence="5" id="KW-0804">Transcription</keyword>
<dbReference type="FunFam" id="1.20.1160.11:FF:000001">
    <property type="entry name" value="Paired amphipathic helix protein Sin3"/>
    <property type="match status" value="1"/>
</dbReference>
<evidence type="ECO:0000256" key="6">
    <source>
        <dbReference type="ARBA" id="ARBA00023242"/>
    </source>
</evidence>
<dbReference type="PANTHER" id="PTHR12346:SF8">
    <property type="entry name" value="PAIRED AMPHIPATHIC HELIX PROTEIN SIN3-LIKE 2"/>
    <property type="match status" value="1"/>
</dbReference>
<dbReference type="Pfam" id="PF16879">
    <property type="entry name" value="Sin3a_C"/>
    <property type="match status" value="1"/>
</dbReference>
<dbReference type="GO" id="GO:0000122">
    <property type="term" value="P:negative regulation of transcription by RNA polymerase II"/>
    <property type="evidence" value="ECO:0007669"/>
    <property type="project" value="TreeGrafter"/>
</dbReference>
<dbReference type="PANTHER" id="PTHR12346">
    <property type="entry name" value="SIN3B-RELATED"/>
    <property type="match status" value="1"/>
</dbReference>
<feature type="region of interest" description="Disordered" evidence="8">
    <location>
        <begin position="814"/>
        <end position="904"/>
    </location>
</feature>
<feature type="compositionally biased region" description="Basic residues" evidence="8">
    <location>
        <begin position="173"/>
        <end position="183"/>
    </location>
</feature>
<dbReference type="InterPro" id="IPR013194">
    <property type="entry name" value="HDAC_interact_dom"/>
</dbReference>
<dbReference type="Gene3D" id="1.20.1160.11">
    <property type="entry name" value="Paired amphipathic helix"/>
    <property type="match status" value="3"/>
</dbReference>
<feature type="compositionally biased region" description="Basic and acidic residues" evidence="8">
    <location>
        <begin position="739"/>
        <end position="753"/>
    </location>
</feature>
<keyword evidence="2" id="KW-0678">Repressor</keyword>
<feature type="region of interest" description="Disordered" evidence="8">
    <location>
        <begin position="696"/>
        <end position="790"/>
    </location>
</feature>
<proteinExistence type="predicted"/>
<evidence type="ECO:0000256" key="3">
    <source>
        <dbReference type="ARBA" id="ARBA00022737"/>
    </source>
</evidence>
<dbReference type="SMART" id="SM00761">
    <property type="entry name" value="HDAC_interact"/>
    <property type="match status" value="1"/>
</dbReference>
<keyword evidence="3" id="KW-0677">Repeat</keyword>
<dbReference type="FunFam" id="1.20.1160.11:FF:000003">
    <property type="entry name" value="Paired amphipathic helix SIN3-like protein"/>
    <property type="match status" value="1"/>
</dbReference>
<evidence type="ECO:0000256" key="1">
    <source>
        <dbReference type="ARBA" id="ARBA00004123"/>
    </source>
</evidence>
<keyword evidence="4" id="KW-0805">Transcription regulation</keyword>
<evidence type="ECO:0000259" key="9">
    <source>
        <dbReference type="SMART" id="SM00761"/>
    </source>
</evidence>
<dbReference type="GO" id="GO:0000785">
    <property type="term" value="C:chromatin"/>
    <property type="evidence" value="ECO:0007669"/>
    <property type="project" value="TreeGrafter"/>
</dbReference>
<keyword evidence="6 7" id="KW-0539">Nucleus</keyword>
<feature type="compositionally biased region" description="Acidic residues" evidence="8">
    <location>
        <begin position="869"/>
        <end position="886"/>
    </location>
</feature>
<dbReference type="GO" id="GO:0000118">
    <property type="term" value="C:histone deacetylase complex"/>
    <property type="evidence" value="ECO:0007669"/>
    <property type="project" value="TreeGrafter"/>
</dbReference>
<dbReference type="PROSITE" id="PS51477">
    <property type="entry name" value="PAH"/>
    <property type="match status" value="3"/>
</dbReference>
<feature type="compositionally biased region" description="Basic and acidic residues" evidence="8">
    <location>
        <begin position="887"/>
        <end position="901"/>
    </location>
</feature>
<dbReference type="Pfam" id="PF02671">
    <property type="entry name" value="PAH"/>
    <property type="match status" value="3"/>
</dbReference>
<evidence type="ECO:0000256" key="2">
    <source>
        <dbReference type="ARBA" id="ARBA00022491"/>
    </source>
</evidence>
<gene>
    <name evidence="10" type="ORF">CRG98_001823</name>
</gene>
<evidence type="ECO:0000256" key="4">
    <source>
        <dbReference type="ARBA" id="ARBA00023015"/>
    </source>
</evidence>
<dbReference type="InterPro" id="IPR031693">
    <property type="entry name" value="Sin3_C"/>
</dbReference>
<comment type="caution">
    <text evidence="10">The sequence shown here is derived from an EMBL/GenBank/DDBJ whole genome shotgun (WGS) entry which is preliminary data.</text>
</comment>
<evidence type="ECO:0000256" key="8">
    <source>
        <dbReference type="SAM" id="MobiDB-lite"/>
    </source>
</evidence>
<dbReference type="Pfam" id="PF08295">
    <property type="entry name" value="Sin3_corepress"/>
    <property type="match status" value="1"/>
</dbReference>
<dbReference type="EMBL" id="PGOL01000075">
    <property type="protein sequence ID" value="PKI77775.1"/>
    <property type="molecule type" value="Genomic_DNA"/>
</dbReference>
<dbReference type="AlphaFoldDB" id="A0A2I0LAR7"/>
<feature type="region of interest" description="Disordered" evidence="8">
    <location>
        <begin position="226"/>
        <end position="254"/>
    </location>
</feature>
<dbReference type="Proteomes" id="UP000233551">
    <property type="component" value="Unassembled WGS sequence"/>
</dbReference>
<dbReference type="GO" id="GO:0003714">
    <property type="term" value="F:transcription corepressor activity"/>
    <property type="evidence" value="ECO:0007669"/>
    <property type="project" value="InterPro"/>
</dbReference>
<feature type="domain" description="Histone deacetylase interacting" evidence="9">
    <location>
        <begin position="399"/>
        <end position="499"/>
    </location>
</feature>
<dbReference type="STRING" id="22663.A0A2I0LAR7"/>
<dbReference type="SUPFAM" id="SSF47762">
    <property type="entry name" value="PAH2 domain"/>
    <property type="match status" value="3"/>
</dbReference>
<organism evidence="10 11">
    <name type="scientific">Punica granatum</name>
    <name type="common">Pomegranate</name>
    <dbReference type="NCBI Taxonomy" id="22663"/>
    <lineage>
        <taxon>Eukaryota</taxon>
        <taxon>Viridiplantae</taxon>
        <taxon>Streptophyta</taxon>
        <taxon>Embryophyta</taxon>
        <taxon>Tracheophyta</taxon>
        <taxon>Spermatophyta</taxon>
        <taxon>Magnoliopsida</taxon>
        <taxon>eudicotyledons</taxon>
        <taxon>Gunneridae</taxon>
        <taxon>Pentapetalae</taxon>
        <taxon>rosids</taxon>
        <taxon>malvids</taxon>
        <taxon>Myrtales</taxon>
        <taxon>Lythraceae</taxon>
        <taxon>Punica</taxon>
    </lineage>
</organism>
<dbReference type="InterPro" id="IPR036600">
    <property type="entry name" value="PAH_sf"/>
</dbReference>
<reference evidence="10 11" key="1">
    <citation type="submission" date="2017-11" db="EMBL/GenBank/DDBJ databases">
        <title>De-novo sequencing of pomegranate (Punica granatum L.) genome.</title>
        <authorList>
            <person name="Akparov Z."/>
            <person name="Amiraslanov A."/>
            <person name="Hajiyeva S."/>
            <person name="Abbasov M."/>
            <person name="Kaur K."/>
            <person name="Hamwieh A."/>
            <person name="Solovyev V."/>
            <person name="Salamov A."/>
            <person name="Braich B."/>
            <person name="Kosarev P."/>
            <person name="Mahmoud A."/>
            <person name="Hajiyev E."/>
            <person name="Babayeva S."/>
            <person name="Izzatullayeva V."/>
            <person name="Mammadov A."/>
            <person name="Mammadov A."/>
            <person name="Sharifova S."/>
            <person name="Ojaghi J."/>
            <person name="Eynullazada K."/>
            <person name="Bayramov B."/>
            <person name="Abdulazimova A."/>
            <person name="Shahmuradov I."/>
        </authorList>
    </citation>
    <scope>NUCLEOTIDE SEQUENCE [LARGE SCALE GENOMIC DNA]</scope>
    <source>
        <strain evidence="11">cv. AG2017</strain>
        <tissue evidence="10">Leaf</tissue>
    </source>
</reference>
<feature type="compositionally biased region" description="Basic and acidic residues" evidence="8">
    <location>
        <begin position="186"/>
        <end position="196"/>
    </location>
</feature>
<feature type="compositionally biased region" description="Polar residues" evidence="8">
    <location>
        <begin position="728"/>
        <end position="737"/>
    </location>
</feature>
<feature type="region of interest" description="Disordered" evidence="8">
    <location>
        <begin position="165"/>
        <end position="196"/>
    </location>
</feature>
<name>A0A2I0LAR7_PUNGR</name>
<accession>A0A2I0LAR7</accession>
<feature type="compositionally biased region" description="Basic and acidic residues" evidence="8">
    <location>
        <begin position="814"/>
        <end position="828"/>
    </location>
</feature>